<evidence type="ECO:0000313" key="3">
    <source>
        <dbReference type="EMBL" id="MDT0645086.1"/>
    </source>
</evidence>
<dbReference type="InterPro" id="IPR013830">
    <property type="entry name" value="SGNH_hydro"/>
</dbReference>
<gene>
    <name evidence="3" type="ORF">RM545_00145</name>
</gene>
<dbReference type="PANTHER" id="PTHR37834">
    <property type="entry name" value="GDSL-LIKE LIPASE/ACYLHYDROLASE DOMAIN PROTEIN (AFU_ORTHOLOGUE AFUA_2G00620)"/>
    <property type="match status" value="1"/>
</dbReference>
<dbReference type="SUPFAM" id="SSF52266">
    <property type="entry name" value="SGNH hydrolase"/>
    <property type="match status" value="1"/>
</dbReference>
<dbReference type="Pfam" id="PF13472">
    <property type="entry name" value="Lipase_GDSL_2"/>
    <property type="match status" value="1"/>
</dbReference>
<dbReference type="CDD" id="cd01831">
    <property type="entry name" value="Endoglucanase_E_like"/>
    <property type="match status" value="1"/>
</dbReference>
<dbReference type="Gene3D" id="2.60.120.260">
    <property type="entry name" value="Galactose-binding domain-like"/>
    <property type="match status" value="1"/>
</dbReference>
<accession>A0ABU3CFL4</accession>
<dbReference type="EMBL" id="JAVRHO010000001">
    <property type="protein sequence ID" value="MDT0645086.1"/>
    <property type="molecule type" value="Genomic_DNA"/>
</dbReference>
<dbReference type="Proteomes" id="UP001245285">
    <property type="component" value="Unassembled WGS sequence"/>
</dbReference>
<dbReference type="Gene3D" id="3.40.50.1110">
    <property type="entry name" value="SGNH hydrolase"/>
    <property type="match status" value="1"/>
</dbReference>
<feature type="domain" description="Carbohydrate esterase 2 N-terminal" evidence="2">
    <location>
        <begin position="35"/>
        <end position="132"/>
    </location>
</feature>
<organism evidence="3 4">
    <name type="scientific">Autumnicola lenta</name>
    <dbReference type="NCBI Taxonomy" id="3075593"/>
    <lineage>
        <taxon>Bacteria</taxon>
        <taxon>Pseudomonadati</taxon>
        <taxon>Bacteroidota</taxon>
        <taxon>Flavobacteriia</taxon>
        <taxon>Flavobacteriales</taxon>
        <taxon>Flavobacteriaceae</taxon>
        <taxon>Autumnicola</taxon>
    </lineage>
</organism>
<dbReference type="InterPro" id="IPR052762">
    <property type="entry name" value="PCW_deacetylase/CE"/>
</dbReference>
<evidence type="ECO:0000259" key="1">
    <source>
        <dbReference type="Pfam" id="PF13472"/>
    </source>
</evidence>
<dbReference type="InterPro" id="IPR037461">
    <property type="entry name" value="CtCE2-like_dom"/>
</dbReference>
<dbReference type="RefSeq" id="WP_311493238.1">
    <property type="nucleotide sequence ID" value="NZ_JAVRHO010000001.1"/>
</dbReference>
<evidence type="ECO:0000313" key="4">
    <source>
        <dbReference type="Proteomes" id="UP001245285"/>
    </source>
</evidence>
<reference evidence="3 4" key="1">
    <citation type="submission" date="2023-09" db="EMBL/GenBank/DDBJ databases">
        <authorList>
            <person name="Rey-Velasco X."/>
        </authorList>
    </citation>
    <scope>NUCLEOTIDE SEQUENCE [LARGE SCALE GENOMIC DNA]</scope>
    <source>
        <strain evidence="3 4">F260</strain>
    </source>
</reference>
<dbReference type="Pfam" id="PF17996">
    <property type="entry name" value="CE2_N"/>
    <property type="match status" value="1"/>
</dbReference>
<keyword evidence="4" id="KW-1185">Reference proteome</keyword>
<evidence type="ECO:0000259" key="2">
    <source>
        <dbReference type="Pfam" id="PF17996"/>
    </source>
</evidence>
<feature type="domain" description="SGNH hydrolase-type esterase" evidence="1">
    <location>
        <begin position="146"/>
        <end position="292"/>
    </location>
</feature>
<dbReference type="InterPro" id="IPR036514">
    <property type="entry name" value="SGNH_hydro_sf"/>
</dbReference>
<sequence length="358" mass="40027">MIQKLLLLLLLVCIGCSETTKEPQTFTAQNDAYQYSGRIEKINDTAVALINSGASVKMKVSGDSVQIFLSGENEQPLFANIELNGSYLGRFRTDEAIKIDLPDSVSNNALGIYKATEATTGTLYFHGIAAEEVSTPEIEDRPKIEFIGNSITCGMGADTEEYPCDTGEWYFQHNAYLAYGPRVARALNTDFELSCVSGMGMYRNWNDEDQPVMPDVYENLYLNNDNSKKAKFEEAPEVVSIALGTNDLSLGDGEKARADFDQEKFTSNYKKFVKMIFQKYPGVKIALLTSPMVSGENNEILLESLQNVKENFPEKEINIFEFDAVTPHGCGYHPDIEDHELMAEQLIPFFKELLQNNS</sequence>
<protein>
    <submittedName>
        <fullName evidence="3">GDSL-type esterase/lipase family protein</fullName>
    </submittedName>
</protein>
<comment type="caution">
    <text evidence="3">The sequence shown here is derived from an EMBL/GenBank/DDBJ whole genome shotgun (WGS) entry which is preliminary data.</text>
</comment>
<proteinExistence type="predicted"/>
<dbReference type="InterPro" id="IPR040794">
    <property type="entry name" value="CE2_N"/>
</dbReference>
<name>A0ABU3CFL4_9FLAO</name>
<dbReference type="PANTHER" id="PTHR37834:SF2">
    <property type="entry name" value="ESTERASE, SGNH HYDROLASE-TYPE"/>
    <property type="match status" value="1"/>
</dbReference>